<comment type="cofactor">
    <cofactor evidence="1">
        <name>FAD</name>
        <dbReference type="ChEBI" id="CHEBI:57692"/>
    </cofactor>
</comment>
<gene>
    <name evidence="5" type="ORF">PMES_02794</name>
</gene>
<dbReference type="GO" id="GO:0071949">
    <property type="term" value="F:FAD binding"/>
    <property type="evidence" value="ECO:0007669"/>
    <property type="project" value="TreeGrafter"/>
</dbReference>
<dbReference type="SUPFAM" id="SSF48173">
    <property type="entry name" value="Cryptochrome/photolyase FAD-binding domain"/>
    <property type="match status" value="1"/>
</dbReference>
<comment type="caution">
    <text evidence="5">The sequence shown here is derived from an EMBL/GenBank/DDBJ whole genome shotgun (WGS) entry which is preliminary data.</text>
</comment>
<evidence type="ECO:0000256" key="2">
    <source>
        <dbReference type="ARBA" id="ARBA00022630"/>
    </source>
</evidence>
<name>A0A921NQ04_9RHOB</name>
<dbReference type="InterPro" id="IPR005101">
    <property type="entry name" value="Cryptochr/Photolyase_FAD-bd"/>
</dbReference>
<dbReference type="EMBL" id="APKE01000034">
    <property type="protein sequence ID" value="KAF0674912.1"/>
    <property type="molecule type" value="Genomic_DNA"/>
</dbReference>
<dbReference type="Gene3D" id="1.10.579.10">
    <property type="entry name" value="DNA Cyclobutane Dipyrimidine Photolyase, subunit A, domain 3"/>
    <property type="match status" value="1"/>
</dbReference>
<sequence>MRTDFLTMFSRYQDKPSRASLTPAQSERLSAWRFGNTGIPMPDAAMRELGATGWINFRLRQLVTSYGIQLLQLPAVEVGAALAELFDDYEPGITWPQVALNDGTLMQERGPRILNPVKQGNDLNPSEAYIRHWVPELHSVPAGFGHEPWLWFDNPLPAPLIDHKAAFRDARARWGKRDQVFMSRDDVLRTHGLS</sequence>
<evidence type="ECO:0000259" key="4">
    <source>
        <dbReference type="Pfam" id="PF03441"/>
    </source>
</evidence>
<dbReference type="PANTHER" id="PTHR11455:SF2">
    <property type="entry name" value="BLUE-LIGHT PHOTORECEPTOR PHR2"/>
    <property type="match status" value="1"/>
</dbReference>
<organism evidence="5 6">
    <name type="scientific">Profundibacterium mesophilum KAUST100406-0324</name>
    <dbReference type="NCBI Taxonomy" id="1037889"/>
    <lineage>
        <taxon>Bacteria</taxon>
        <taxon>Pseudomonadati</taxon>
        <taxon>Pseudomonadota</taxon>
        <taxon>Alphaproteobacteria</taxon>
        <taxon>Rhodobacterales</taxon>
        <taxon>Roseobacteraceae</taxon>
        <taxon>Profundibacterium</taxon>
    </lineage>
</organism>
<dbReference type="GO" id="GO:0003904">
    <property type="term" value="F:deoxyribodipyrimidine photo-lyase activity"/>
    <property type="evidence" value="ECO:0007669"/>
    <property type="project" value="TreeGrafter"/>
</dbReference>
<dbReference type="AlphaFoldDB" id="A0A921NQ04"/>
<dbReference type="InterPro" id="IPR002081">
    <property type="entry name" value="Cryptochrome/DNA_photolyase_1"/>
</dbReference>
<dbReference type="Pfam" id="PF03441">
    <property type="entry name" value="FAD_binding_7"/>
    <property type="match status" value="1"/>
</dbReference>
<accession>A0A921NQ04</accession>
<evidence type="ECO:0000256" key="1">
    <source>
        <dbReference type="ARBA" id="ARBA00001974"/>
    </source>
</evidence>
<dbReference type="Proteomes" id="UP000698242">
    <property type="component" value="Unassembled WGS sequence"/>
</dbReference>
<evidence type="ECO:0000313" key="6">
    <source>
        <dbReference type="Proteomes" id="UP000698242"/>
    </source>
</evidence>
<evidence type="ECO:0000313" key="5">
    <source>
        <dbReference type="EMBL" id="KAF0674912.1"/>
    </source>
</evidence>
<feature type="domain" description="Cryptochrome/DNA photolyase FAD-binding" evidence="4">
    <location>
        <begin position="24"/>
        <end position="174"/>
    </location>
</feature>
<keyword evidence="3" id="KW-0274">FAD</keyword>
<dbReference type="GO" id="GO:0000719">
    <property type="term" value="P:photoreactive repair"/>
    <property type="evidence" value="ECO:0007669"/>
    <property type="project" value="TreeGrafter"/>
</dbReference>
<dbReference type="InterPro" id="IPR036134">
    <property type="entry name" value="Crypto/Photolyase_FAD-like_sf"/>
</dbReference>
<keyword evidence="6" id="KW-1185">Reference proteome</keyword>
<keyword evidence="2" id="KW-0285">Flavoprotein</keyword>
<evidence type="ECO:0000256" key="3">
    <source>
        <dbReference type="ARBA" id="ARBA00022827"/>
    </source>
</evidence>
<dbReference type="PANTHER" id="PTHR11455">
    <property type="entry name" value="CRYPTOCHROME"/>
    <property type="match status" value="1"/>
</dbReference>
<protein>
    <submittedName>
        <fullName evidence="5">Deoxyribodipyrimidine photo-lyase</fullName>
    </submittedName>
</protein>
<proteinExistence type="predicted"/>
<reference evidence="5" key="1">
    <citation type="submission" date="2013-03" db="EMBL/GenBank/DDBJ databases">
        <title>Genome Sequence of the Profundibacterium mesophilum strain KAUST100406-0324T from Red Sea, a novel genus in the family Rhodobacteraceae.</title>
        <authorList>
            <person name="Essack M."/>
            <person name="Alam I."/>
            <person name="Lafi F."/>
            <person name="Alawi W."/>
            <person name="Kamanu F."/>
            <person name="Al-Suwailem A."/>
            <person name="Lee O.O."/>
            <person name="Xu Y."/>
            <person name="Bajic V."/>
            <person name="Qian P.-Y."/>
            <person name="Archer J."/>
        </authorList>
    </citation>
    <scope>NUCLEOTIDE SEQUENCE</scope>
    <source>
        <strain evidence="5">KAUST100406-0324</strain>
    </source>
</reference>
<dbReference type="GO" id="GO:0003677">
    <property type="term" value="F:DNA binding"/>
    <property type="evidence" value="ECO:0007669"/>
    <property type="project" value="TreeGrafter"/>
</dbReference>